<comment type="cofactor">
    <cofactor evidence="2 17 20">
        <name>Mg(2+)</name>
        <dbReference type="ChEBI" id="CHEBI:18420"/>
    </cofactor>
</comment>
<comment type="subcellular location">
    <subcellularLocation>
        <location evidence="4 17">Cytoplasm</location>
    </subcellularLocation>
</comment>
<evidence type="ECO:0000256" key="3">
    <source>
        <dbReference type="ARBA" id="ARBA00002728"/>
    </source>
</evidence>
<dbReference type="GO" id="GO:0009401">
    <property type="term" value="P:phosphoenolpyruvate-dependent sugar phosphotransferase system"/>
    <property type="evidence" value="ECO:0007669"/>
    <property type="project" value="UniProtKB-KW"/>
</dbReference>
<organism evidence="24 25">
    <name type="scientific">Blautia obeum</name>
    <dbReference type="NCBI Taxonomy" id="40520"/>
    <lineage>
        <taxon>Bacteria</taxon>
        <taxon>Bacillati</taxon>
        <taxon>Bacillota</taxon>
        <taxon>Clostridia</taxon>
        <taxon>Lachnospirales</taxon>
        <taxon>Lachnospiraceae</taxon>
        <taxon>Blautia</taxon>
    </lineage>
</organism>
<dbReference type="InterPro" id="IPR024692">
    <property type="entry name" value="PTS_EI"/>
</dbReference>
<keyword evidence="8 17" id="KW-0813">Transport</keyword>
<dbReference type="Pfam" id="PF02896">
    <property type="entry name" value="PEP-utilizers_C"/>
    <property type="match status" value="1"/>
</dbReference>
<reference evidence="24 25" key="1">
    <citation type="submission" date="2018-08" db="EMBL/GenBank/DDBJ databases">
        <title>A genome reference for cultivated species of the human gut microbiota.</title>
        <authorList>
            <person name="Zou Y."/>
            <person name="Xue W."/>
            <person name="Luo G."/>
        </authorList>
    </citation>
    <scope>NUCLEOTIDE SEQUENCE [LARGE SCALE GENOMIC DNA]</scope>
    <source>
        <strain evidence="24 25">AM28-23</strain>
    </source>
</reference>
<dbReference type="InterPro" id="IPR036637">
    <property type="entry name" value="Phosphohistidine_dom_sf"/>
</dbReference>
<dbReference type="AlphaFoldDB" id="A0A414J2S2"/>
<feature type="binding site" evidence="20">
    <location>
        <position position="426"/>
    </location>
    <ligand>
        <name>Mg(2+)</name>
        <dbReference type="ChEBI" id="CHEBI:18420"/>
    </ligand>
</feature>
<evidence type="ECO:0000256" key="2">
    <source>
        <dbReference type="ARBA" id="ARBA00001946"/>
    </source>
</evidence>
<dbReference type="Proteomes" id="UP000283745">
    <property type="component" value="Unassembled WGS sequence"/>
</dbReference>
<evidence type="ECO:0000256" key="5">
    <source>
        <dbReference type="ARBA" id="ARBA00007837"/>
    </source>
</evidence>
<feature type="active site" description="Proton donor" evidence="18">
    <location>
        <position position="497"/>
    </location>
</feature>
<evidence type="ECO:0000256" key="9">
    <source>
        <dbReference type="ARBA" id="ARBA00022490"/>
    </source>
</evidence>
<dbReference type="PRINTS" id="PR01736">
    <property type="entry name" value="PHPHTRNFRASE"/>
</dbReference>
<comment type="catalytic activity">
    <reaction evidence="1 17">
        <text>L-histidyl-[protein] + phosphoenolpyruvate = N(pros)-phospho-L-histidyl-[protein] + pyruvate</text>
        <dbReference type="Rhea" id="RHEA:23880"/>
        <dbReference type="Rhea" id="RHEA-COMP:9745"/>
        <dbReference type="Rhea" id="RHEA-COMP:9746"/>
        <dbReference type="ChEBI" id="CHEBI:15361"/>
        <dbReference type="ChEBI" id="CHEBI:29979"/>
        <dbReference type="ChEBI" id="CHEBI:58702"/>
        <dbReference type="ChEBI" id="CHEBI:64837"/>
        <dbReference type="EC" id="2.7.3.9"/>
    </reaction>
</comment>
<evidence type="ECO:0000256" key="19">
    <source>
        <dbReference type="PIRSR" id="PIRSR000732-2"/>
    </source>
</evidence>
<dbReference type="NCBIfam" id="TIGR01417">
    <property type="entry name" value="PTS_I_fam"/>
    <property type="match status" value="1"/>
</dbReference>
<dbReference type="InterPro" id="IPR050499">
    <property type="entry name" value="PEP-utilizing_PTS_enzyme"/>
</dbReference>
<dbReference type="InterPro" id="IPR023151">
    <property type="entry name" value="PEP_util_CS"/>
</dbReference>
<feature type="binding site" evidence="19">
    <location>
        <begin position="449"/>
        <end position="450"/>
    </location>
    <ligand>
        <name>phosphoenolpyruvate</name>
        <dbReference type="ChEBI" id="CHEBI:58702"/>
    </ligand>
</feature>
<feature type="domain" description="PEP-utilising enzyme C-terminal" evidence="22">
    <location>
        <begin position="251"/>
        <end position="536"/>
    </location>
</feature>
<feature type="domain" description="PEP-utilising enzyme mobile" evidence="21">
    <location>
        <begin position="151"/>
        <end position="221"/>
    </location>
</feature>
<dbReference type="GO" id="GO:0008965">
    <property type="term" value="F:phosphoenolpyruvate-protein phosphotransferase activity"/>
    <property type="evidence" value="ECO:0007669"/>
    <property type="project" value="UniProtKB-EC"/>
</dbReference>
<dbReference type="RefSeq" id="WP_118050574.1">
    <property type="nucleotide sequence ID" value="NZ_CABJFK010000011.1"/>
</dbReference>
<evidence type="ECO:0000259" key="23">
    <source>
        <dbReference type="Pfam" id="PF05524"/>
    </source>
</evidence>
<dbReference type="Gene3D" id="3.20.20.60">
    <property type="entry name" value="Phosphoenolpyruvate-binding domains"/>
    <property type="match status" value="1"/>
</dbReference>
<evidence type="ECO:0000256" key="1">
    <source>
        <dbReference type="ARBA" id="ARBA00000683"/>
    </source>
</evidence>
<keyword evidence="24" id="KW-0670">Pyruvate</keyword>
<feature type="binding site" evidence="19">
    <location>
        <position position="292"/>
    </location>
    <ligand>
        <name>phosphoenolpyruvate</name>
        <dbReference type="ChEBI" id="CHEBI:58702"/>
    </ligand>
</feature>
<evidence type="ECO:0000256" key="6">
    <source>
        <dbReference type="ARBA" id="ARBA00012232"/>
    </source>
</evidence>
<name>A0A414J2S2_9FIRM</name>
<feature type="binding site" evidence="19">
    <location>
        <position position="460"/>
    </location>
    <ligand>
        <name>phosphoenolpyruvate</name>
        <dbReference type="ChEBI" id="CHEBI:58702"/>
    </ligand>
</feature>
<dbReference type="PIRSF" id="PIRSF000732">
    <property type="entry name" value="PTS_enzyme_I"/>
    <property type="match status" value="1"/>
</dbReference>
<feature type="domain" description="Phosphotransferase system enzyme I N-terminal" evidence="23">
    <location>
        <begin position="5"/>
        <end position="125"/>
    </location>
</feature>
<evidence type="ECO:0000256" key="14">
    <source>
        <dbReference type="ARBA" id="ARBA00022777"/>
    </source>
</evidence>
<keyword evidence="9 17" id="KW-0963">Cytoplasm</keyword>
<dbReference type="InterPro" id="IPR040442">
    <property type="entry name" value="Pyrv_kinase-like_dom_sf"/>
</dbReference>
<evidence type="ECO:0000256" key="13">
    <source>
        <dbReference type="ARBA" id="ARBA00022723"/>
    </source>
</evidence>
<dbReference type="PROSITE" id="PS00742">
    <property type="entry name" value="PEP_ENZYMES_2"/>
    <property type="match status" value="1"/>
</dbReference>
<dbReference type="EC" id="2.7.3.9" evidence="6 17"/>
<dbReference type="Gene3D" id="3.50.30.10">
    <property type="entry name" value="Phosphohistidine domain"/>
    <property type="match status" value="1"/>
</dbReference>
<evidence type="ECO:0000256" key="18">
    <source>
        <dbReference type="PIRSR" id="PIRSR000732-1"/>
    </source>
</evidence>
<dbReference type="EMBL" id="QSKF01000011">
    <property type="protein sequence ID" value="RHE38356.1"/>
    <property type="molecule type" value="Genomic_DNA"/>
</dbReference>
<dbReference type="Pfam" id="PF05524">
    <property type="entry name" value="PEP-utilisers_N"/>
    <property type="match status" value="1"/>
</dbReference>
<evidence type="ECO:0000256" key="7">
    <source>
        <dbReference type="ARBA" id="ARBA00016544"/>
    </source>
</evidence>
<dbReference type="PANTHER" id="PTHR46244:SF3">
    <property type="entry name" value="PHOSPHOENOLPYRUVATE-PROTEIN PHOSPHOTRANSFERASE"/>
    <property type="match status" value="1"/>
</dbReference>
<keyword evidence="11 17" id="KW-0808">Transferase</keyword>
<dbReference type="InterPro" id="IPR008731">
    <property type="entry name" value="PTS_EIN"/>
</dbReference>
<keyword evidence="15 17" id="KW-0460">Magnesium</keyword>
<dbReference type="InterPro" id="IPR036618">
    <property type="entry name" value="PtsI_HPr-bd_sf"/>
</dbReference>
<evidence type="ECO:0000256" key="11">
    <source>
        <dbReference type="ARBA" id="ARBA00022679"/>
    </source>
</evidence>
<dbReference type="SUPFAM" id="SSF51621">
    <property type="entry name" value="Phosphoenolpyruvate/pyruvate domain"/>
    <property type="match status" value="1"/>
</dbReference>
<keyword evidence="13 17" id="KW-0479">Metal-binding</keyword>
<feature type="binding site" evidence="19">
    <location>
        <position position="328"/>
    </location>
    <ligand>
        <name>phosphoenolpyruvate</name>
        <dbReference type="ChEBI" id="CHEBI:58702"/>
    </ligand>
</feature>
<evidence type="ECO:0000256" key="16">
    <source>
        <dbReference type="ARBA" id="ARBA00033235"/>
    </source>
</evidence>
<evidence type="ECO:0000256" key="17">
    <source>
        <dbReference type="PIRNR" id="PIRNR000732"/>
    </source>
</evidence>
<evidence type="ECO:0000313" key="24">
    <source>
        <dbReference type="EMBL" id="RHE38356.1"/>
    </source>
</evidence>
<protein>
    <recommendedName>
        <fullName evidence="7 17">Phosphoenolpyruvate-protein phosphotransferase</fullName>
        <ecNumber evidence="6 17">2.7.3.9</ecNumber>
    </recommendedName>
    <alternativeName>
        <fullName evidence="16 17">Phosphotransferase system, enzyme I</fullName>
    </alternativeName>
</protein>
<dbReference type="GO" id="GO:0005737">
    <property type="term" value="C:cytoplasm"/>
    <property type="evidence" value="ECO:0007669"/>
    <property type="project" value="UniProtKB-SubCell"/>
</dbReference>
<keyword evidence="12 17" id="KW-0598">Phosphotransferase system</keyword>
<keyword evidence="14 17" id="KW-0418">Kinase</keyword>
<sequence>MEIYKGIATFSGIAIGKVLYYSRGEYQIRLCLVSNIKKEISNFQEARIQAVQKLHELYEASRLINEQESRVFLRQIKLLESESYQNAIESSIASEKVNAAYAVMINRDELVETFRNLEEPVIRRRINDMQEISNRLIQILGGAAIRINLGDEPVILVAEALSPTEIMEMDKDKLLAVVMHHGSTVSHASIMAKTMEIPTLVDIAADDEWDGMTAIVDGYTGTFYLNPDAEIRREYEIRLEADRREREALLELKAQKDETKDGRKIGLYANIGNMSDLSSVLYYGAKGIGLLRSEFQYLGRENYPRENELFRAYKKVAETMGERLAVIRTADLGADKQAPYLDIPQETNPIMGNRGIRLCLDRRRMFKAQLRAIYRASAYGNLAMMFPMIDSEEEMNEIEEIIEEVKAGLREKDIPFKDIMTGIMIETPAAVMISRELARRVDFLSIGTNDLTQYTLAMDRQNPLLKDKYNDHHPAVLRMVRMVVDAAHKEQRRVGICGELAADTALTGKFLEMGVDFLSVVPACVLPVRKAIRETDLSGVSAPAVNEDNNE</sequence>
<evidence type="ECO:0000256" key="12">
    <source>
        <dbReference type="ARBA" id="ARBA00022683"/>
    </source>
</evidence>
<feature type="active site" description="Tele-phosphohistidine intermediate" evidence="18">
    <location>
        <position position="187"/>
    </location>
</feature>
<dbReference type="SUPFAM" id="SSF47831">
    <property type="entry name" value="Enzyme I of the PEP:sugar phosphotransferase system HPr-binding (sub)domain"/>
    <property type="match status" value="1"/>
</dbReference>
<evidence type="ECO:0000256" key="4">
    <source>
        <dbReference type="ARBA" id="ARBA00004496"/>
    </source>
</evidence>
<dbReference type="Pfam" id="PF00391">
    <property type="entry name" value="PEP-utilizers"/>
    <property type="match status" value="1"/>
</dbReference>
<keyword evidence="10 17" id="KW-0762">Sugar transport</keyword>
<evidence type="ECO:0000256" key="10">
    <source>
        <dbReference type="ARBA" id="ARBA00022597"/>
    </source>
</evidence>
<dbReference type="GO" id="GO:0016301">
    <property type="term" value="F:kinase activity"/>
    <property type="evidence" value="ECO:0007669"/>
    <property type="project" value="UniProtKB-KW"/>
</dbReference>
<dbReference type="InterPro" id="IPR008279">
    <property type="entry name" value="PEP-util_enz_mobile_dom"/>
</dbReference>
<dbReference type="PANTHER" id="PTHR46244">
    <property type="entry name" value="PHOSPHOENOLPYRUVATE-PROTEIN PHOSPHOTRANSFERASE"/>
    <property type="match status" value="1"/>
</dbReference>
<gene>
    <name evidence="24" type="primary">ptsP</name>
    <name evidence="24" type="ORF">DW740_13390</name>
</gene>
<evidence type="ECO:0000256" key="15">
    <source>
        <dbReference type="ARBA" id="ARBA00022842"/>
    </source>
</evidence>
<proteinExistence type="inferred from homology"/>
<dbReference type="InterPro" id="IPR000121">
    <property type="entry name" value="PEP_util_C"/>
</dbReference>
<dbReference type="InterPro" id="IPR006318">
    <property type="entry name" value="PTS_EI-like"/>
</dbReference>
<evidence type="ECO:0000256" key="8">
    <source>
        <dbReference type="ARBA" id="ARBA00022448"/>
    </source>
</evidence>
<dbReference type="GO" id="GO:0046872">
    <property type="term" value="F:metal ion binding"/>
    <property type="evidence" value="ECO:0007669"/>
    <property type="project" value="UniProtKB-KW"/>
</dbReference>
<evidence type="ECO:0000256" key="20">
    <source>
        <dbReference type="PIRSR" id="PIRSR000732-3"/>
    </source>
</evidence>
<comment type="function">
    <text evidence="3 17">General (non sugar-specific) component of the phosphoenolpyruvate-dependent sugar phosphotransferase system (sugar PTS). This major carbohydrate active-transport system catalyzes the phosphorylation of incoming sugar substrates concomitantly with their translocation across the cell membrane. Enzyme I transfers the phosphoryl group from phosphoenolpyruvate (PEP) to the phosphoryl carrier protein (HPr).</text>
</comment>
<dbReference type="InterPro" id="IPR015813">
    <property type="entry name" value="Pyrv/PenolPyrv_kinase-like_dom"/>
</dbReference>
<accession>A0A414J2S2</accession>
<comment type="caution">
    <text evidence="24">The sequence shown here is derived from an EMBL/GenBank/DDBJ whole genome shotgun (WGS) entry which is preliminary data.</text>
</comment>
<evidence type="ECO:0000259" key="21">
    <source>
        <dbReference type="Pfam" id="PF00391"/>
    </source>
</evidence>
<feature type="binding site" evidence="20">
    <location>
        <position position="450"/>
    </location>
    <ligand>
        <name>Mg(2+)</name>
        <dbReference type="ChEBI" id="CHEBI:18420"/>
    </ligand>
</feature>
<dbReference type="SUPFAM" id="SSF52009">
    <property type="entry name" value="Phosphohistidine domain"/>
    <property type="match status" value="1"/>
</dbReference>
<comment type="similarity">
    <text evidence="5 17">Belongs to the PEP-utilizing enzyme family.</text>
</comment>
<evidence type="ECO:0000259" key="22">
    <source>
        <dbReference type="Pfam" id="PF02896"/>
    </source>
</evidence>
<dbReference type="Gene3D" id="1.10.274.10">
    <property type="entry name" value="PtsI, HPr-binding domain"/>
    <property type="match status" value="1"/>
</dbReference>
<evidence type="ECO:0000313" key="25">
    <source>
        <dbReference type="Proteomes" id="UP000283745"/>
    </source>
</evidence>